<name>A0ACA9PLW3_9GLOM</name>
<dbReference type="EMBL" id="CAJVPT010037102">
    <property type="protein sequence ID" value="CAG8716434.1"/>
    <property type="molecule type" value="Genomic_DNA"/>
</dbReference>
<evidence type="ECO:0000313" key="1">
    <source>
        <dbReference type="EMBL" id="CAG8716434.1"/>
    </source>
</evidence>
<keyword evidence="2" id="KW-1185">Reference proteome</keyword>
<comment type="caution">
    <text evidence="1">The sequence shown here is derived from an EMBL/GenBank/DDBJ whole genome shotgun (WGS) entry which is preliminary data.</text>
</comment>
<feature type="non-terminal residue" evidence="1">
    <location>
        <position position="104"/>
    </location>
</feature>
<protein>
    <submittedName>
        <fullName evidence="1">14094_t:CDS:1</fullName>
    </submittedName>
</protein>
<dbReference type="Proteomes" id="UP000789525">
    <property type="component" value="Unassembled WGS sequence"/>
</dbReference>
<evidence type="ECO:0000313" key="2">
    <source>
        <dbReference type="Proteomes" id="UP000789525"/>
    </source>
</evidence>
<accession>A0ACA9PLW3</accession>
<proteinExistence type="predicted"/>
<sequence>MTMSPLVGCGTLAGLAVGQALFMAEWDAPPESYGPTEPRLKPATVWRAPGWLSRLLAEPGAENRTGTVKSVYGQVVTPAGRGLNDTGKGANTPSYNWGKGQKLG</sequence>
<gene>
    <name evidence="1" type="ORF">ACOLOM_LOCUS10919</name>
</gene>
<organism evidence="1 2">
    <name type="scientific">Acaulospora colombiana</name>
    <dbReference type="NCBI Taxonomy" id="27376"/>
    <lineage>
        <taxon>Eukaryota</taxon>
        <taxon>Fungi</taxon>
        <taxon>Fungi incertae sedis</taxon>
        <taxon>Mucoromycota</taxon>
        <taxon>Glomeromycotina</taxon>
        <taxon>Glomeromycetes</taxon>
        <taxon>Diversisporales</taxon>
        <taxon>Acaulosporaceae</taxon>
        <taxon>Acaulospora</taxon>
    </lineage>
</organism>
<reference evidence="1" key="1">
    <citation type="submission" date="2021-06" db="EMBL/GenBank/DDBJ databases">
        <authorList>
            <person name="Kallberg Y."/>
            <person name="Tangrot J."/>
            <person name="Rosling A."/>
        </authorList>
    </citation>
    <scope>NUCLEOTIDE SEQUENCE</scope>
    <source>
        <strain evidence="1">CL356</strain>
    </source>
</reference>